<organism evidence="2 3">
    <name type="scientific">Halorubrum tibetense</name>
    <dbReference type="NCBI Taxonomy" id="175631"/>
    <lineage>
        <taxon>Archaea</taxon>
        <taxon>Methanobacteriati</taxon>
        <taxon>Methanobacteriota</taxon>
        <taxon>Stenosarchaea group</taxon>
        <taxon>Halobacteria</taxon>
        <taxon>Halobacteriales</taxon>
        <taxon>Haloferacaceae</taxon>
        <taxon>Halorubrum</taxon>
    </lineage>
</organism>
<accession>A0ABD5SCS5</accession>
<name>A0ABD5SCS5_9EURY</name>
<keyword evidence="3" id="KW-1185">Reference proteome</keyword>
<dbReference type="AlphaFoldDB" id="A0ABD5SCS5"/>
<evidence type="ECO:0000256" key="1">
    <source>
        <dbReference type="SAM" id="MobiDB-lite"/>
    </source>
</evidence>
<sequence length="70" mass="7237">EAGRDDPAGDVDDDPAGGTHGADGNSPDDPFRPAEPEPAPAAGEEPGESEHAEEPEVSRAFEWGPTAEDR</sequence>
<protein>
    <submittedName>
        <fullName evidence="2">Uncharacterized protein</fullName>
    </submittedName>
</protein>
<feature type="non-terminal residue" evidence="2">
    <location>
        <position position="1"/>
    </location>
</feature>
<comment type="caution">
    <text evidence="2">The sequence shown here is derived from an EMBL/GenBank/DDBJ whole genome shotgun (WGS) entry which is preliminary data.</text>
</comment>
<reference evidence="2 3" key="1">
    <citation type="journal article" date="2019" name="Int. J. Syst. Evol. Microbiol.">
        <title>The Global Catalogue of Microorganisms (GCM) 10K type strain sequencing project: providing services to taxonomists for standard genome sequencing and annotation.</title>
        <authorList>
            <consortium name="The Broad Institute Genomics Platform"/>
            <consortium name="The Broad Institute Genome Sequencing Center for Infectious Disease"/>
            <person name="Wu L."/>
            <person name="Ma J."/>
        </authorList>
    </citation>
    <scope>NUCLEOTIDE SEQUENCE [LARGE SCALE GENOMIC DNA]</scope>
    <source>
        <strain evidence="2 3">CGMCC 1.3239</strain>
    </source>
</reference>
<feature type="compositionally biased region" description="Basic and acidic residues" evidence="1">
    <location>
        <begin position="48"/>
        <end position="59"/>
    </location>
</feature>
<dbReference type="EMBL" id="JBHSWW010000343">
    <property type="protein sequence ID" value="MFC6754710.1"/>
    <property type="molecule type" value="Genomic_DNA"/>
</dbReference>
<feature type="region of interest" description="Disordered" evidence="1">
    <location>
        <begin position="1"/>
        <end position="70"/>
    </location>
</feature>
<evidence type="ECO:0000313" key="2">
    <source>
        <dbReference type="EMBL" id="MFC6754710.1"/>
    </source>
</evidence>
<proteinExistence type="predicted"/>
<dbReference type="Proteomes" id="UP001596442">
    <property type="component" value="Unassembled WGS sequence"/>
</dbReference>
<gene>
    <name evidence="2" type="ORF">ACFQEU_14775</name>
</gene>
<evidence type="ECO:0000313" key="3">
    <source>
        <dbReference type="Proteomes" id="UP001596442"/>
    </source>
</evidence>